<feature type="transmembrane region" description="Helical" evidence="1">
    <location>
        <begin position="65"/>
        <end position="84"/>
    </location>
</feature>
<dbReference type="OrthoDB" id="2937326at2759"/>
<dbReference type="PANTHER" id="PTHR37019:SF2">
    <property type="entry name" value="EXPERA DOMAIN-CONTAINING PROTEIN"/>
    <property type="match status" value="1"/>
</dbReference>
<keyword evidence="1" id="KW-1133">Transmembrane helix</keyword>
<feature type="transmembrane region" description="Helical" evidence="1">
    <location>
        <begin position="104"/>
        <end position="123"/>
    </location>
</feature>
<feature type="domain" description="DUF7704" evidence="2">
    <location>
        <begin position="5"/>
        <end position="160"/>
    </location>
</feature>
<dbReference type="PANTHER" id="PTHR37019">
    <property type="entry name" value="CHROMOSOME 1, WHOLE GENOME SHOTGUN SEQUENCE"/>
    <property type="match status" value="1"/>
</dbReference>
<name>A0A5C3R0H2_9AGAR</name>
<evidence type="ECO:0000313" key="4">
    <source>
        <dbReference type="Proteomes" id="UP000305067"/>
    </source>
</evidence>
<accession>A0A5C3R0H2</accession>
<dbReference type="InterPro" id="IPR056121">
    <property type="entry name" value="DUF7704"/>
</dbReference>
<feature type="transmembrane region" description="Helical" evidence="1">
    <location>
        <begin position="12"/>
        <end position="32"/>
    </location>
</feature>
<evidence type="ECO:0000259" key="2">
    <source>
        <dbReference type="Pfam" id="PF24803"/>
    </source>
</evidence>
<reference evidence="3 4" key="1">
    <citation type="journal article" date="2019" name="Nat. Ecol. Evol.">
        <title>Megaphylogeny resolves global patterns of mushroom evolution.</title>
        <authorList>
            <person name="Varga T."/>
            <person name="Krizsan K."/>
            <person name="Foldi C."/>
            <person name="Dima B."/>
            <person name="Sanchez-Garcia M."/>
            <person name="Sanchez-Ramirez S."/>
            <person name="Szollosi G.J."/>
            <person name="Szarkandi J.G."/>
            <person name="Papp V."/>
            <person name="Albert L."/>
            <person name="Andreopoulos W."/>
            <person name="Angelini C."/>
            <person name="Antonin V."/>
            <person name="Barry K.W."/>
            <person name="Bougher N.L."/>
            <person name="Buchanan P."/>
            <person name="Buyck B."/>
            <person name="Bense V."/>
            <person name="Catcheside P."/>
            <person name="Chovatia M."/>
            <person name="Cooper J."/>
            <person name="Damon W."/>
            <person name="Desjardin D."/>
            <person name="Finy P."/>
            <person name="Geml J."/>
            <person name="Haridas S."/>
            <person name="Hughes K."/>
            <person name="Justo A."/>
            <person name="Karasinski D."/>
            <person name="Kautmanova I."/>
            <person name="Kiss B."/>
            <person name="Kocsube S."/>
            <person name="Kotiranta H."/>
            <person name="LaButti K.M."/>
            <person name="Lechner B.E."/>
            <person name="Liimatainen K."/>
            <person name="Lipzen A."/>
            <person name="Lukacs Z."/>
            <person name="Mihaltcheva S."/>
            <person name="Morgado L.N."/>
            <person name="Niskanen T."/>
            <person name="Noordeloos M.E."/>
            <person name="Ohm R.A."/>
            <person name="Ortiz-Santana B."/>
            <person name="Ovrebo C."/>
            <person name="Racz N."/>
            <person name="Riley R."/>
            <person name="Savchenko A."/>
            <person name="Shiryaev A."/>
            <person name="Soop K."/>
            <person name="Spirin V."/>
            <person name="Szebenyi C."/>
            <person name="Tomsovsky M."/>
            <person name="Tulloss R.E."/>
            <person name="Uehling J."/>
            <person name="Grigoriev I.V."/>
            <person name="Vagvolgyi C."/>
            <person name="Papp T."/>
            <person name="Martin F.M."/>
            <person name="Miettinen O."/>
            <person name="Hibbett D.S."/>
            <person name="Nagy L.G."/>
        </authorList>
    </citation>
    <scope>NUCLEOTIDE SEQUENCE [LARGE SCALE GENOMIC DNA]</scope>
    <source>
        <strain evidence="3 4">CBS 309.79</strain>
    </source>
</reference>
<dbReference type="Pfam" id="PF24803">
    <property type="entry name" value="DUF7704"/>
    <property type="match status" value="1"/>
</dbReference>
<sequence>MKFLALAGFYNCLFLYLEPISTLTPFLFIHLYPGGAAWFHSELIPPVGGVGSSKLALLDSRTEMAIWQLGNCYILLAMISSLVFRAIRDALPDNPVAQERIVGAALLAYAIADVTHIVASWISLPDSLQLSPLSWNATTHGNITVVVFLFAVRLAWFAGIGRTRYWYGQTSDTSRISKKA</sequence>
<dbReference type="AlphaFoldDB" id="A0A5C3R0H2"/>
<organism evidence="3 4">
    <name type="scientific">Pterulicium gracile</name>
    <dbReference type="NCBI Taxonomy" id="1884261"/>
    <lineage>
        <taxon>Eukaryota</taxon>
        <taxon>Fungi</taxon>
        <taxon>Dikarya</taxon>
        <taxon>Basidiomycota</taxon>
        <taxon>Agaricomycotina</taxon>
        <taxon>Agaricomycetes</taxon>
        <taxon>Agaricomycetidae</taxon>
        <taxon>Agaricales</taxon>
        <taxon>Pleurotineae</taxon>
        <taxon>Pterulaceae</taxon>
        <taxon>Pterulicium</taxon>
    </lineage>
</organism>
<keyword evidence="1" id="KW-0472">Membrane</keyword>
<feature type="transmembrane region" description="Helical" evidence="1">
    <location>
        <begin position="143"/>
        <end position="161"/>
    </location>
</feature>
<evidence type="ECO:0000256" key="1">
    <source>
        <dbReference type="SAM" id="Phobius"/>
    </source>
</evidence>
<proteinExistence type="predicted"/>
<dbReference type="EMBL" id="ML178815">
    <property type="protein sequence ID" value="TFL06271.1"/>
    <property type="molecule type" value="Genomic_DNA"/>
</dbReference>
<keyword evidence="4" id="KW-1185">Reference proteome</keyword>
<keyword evidence="1" id="KW-0812">Transmembrane</keyword>
<dbReference type="Proteomes" id="UP000305067">
    <property type="component" value="Unassembled WGS sequence"/>
</dbReference>
<dbReference type="STRING" id="1884261.A0A5C3R0H2"/>
<gene>
    <name evidence="3" type="ORF">BDV98DRAFT_559137</name>
</gene>
<evidence type="ECO:0000313" key="3">
    <source>
        <dbReference type="EMBL" id="TFL06271.1"/>
    </source>
</evidence>
<protein>
    <recommendedName>
        <fullName evidence="2">DUF7704 domain-containing protein</fullName>
    </recommendedName>
</protein>